<dbReference type="PANTHER" id="PTHR43479">
    <property type="entry name" value="ACREF/ENVCD OPERON REPRESSOR-RELATED"/>
    <property type="match status" value="1"/>
</dbReference>
<evidence type="ECO:0000259" key="3">
    <source>
        <dbReference type="PROSITE" id="PS50977"/>
    </source>
</evidence>
<sequence length="205" mass="23302">MRNINPDLRVIRTKESIRHALVELINEKGLEAITVKDITTMAKINRGTFYAHYQDKYDLMIKCEEDIMIDMSKITKQNYPSVIAALETDSQNLAPFSFAVSLFEYLNINSGFMKAVLGPKGDLSFQTRLKQFMWETLYGNNPNAFLKEENFLVPGQYLAAYMGTAIIGVIQQWLESGRKESPQEMARILTNLTVNGPYFAAGLKK</sequence>
<organism evidence="4 5">
    <name type="scientific">Paenibacillus herberti</name>
    <dbReference type="NCBI Taxonomy" id="1619309"/>
    <lineage>
        <taxon>Bacteria</taxon>
        <taxon>Bacillati</taxon>
        <taxon>Bacillota</taxon>
        <taxon>Bacilli</taxon>
        <taxon>Bacillales</taxon>
        <taxon>Paenibacillaceae</taxon>
        <taxon>Paenibacillus</taxon>
    </lineage>
</organism>
<proteinExistence type="predicted"/>
<dbReference type="PROSITE" id="PS50977">
    <property type="entry name" value="HTH_TETR_2"/>
    <property type="match status" value="1"/>
</dbReference>
<dbReference type="Pfam" id="PF00440">
    <property type="entry name" value="TetR_N"/>
    <property type="match status" value="1"/>
</dbReference>
<dbReference type="InterPro" id="IPR009057">
    <property type="entry name" value="Homeodomain-like_sf"/>
</dbReference>
<dbReference type="OrthoDB" id="9810250at2"/>
<dbReference type="EMBL" id="NMUQ01000001">
    <property type="protein sequence ID" value="OXM16386.1"/>
    <property type="molecule type" value="Genomic_DNA"/>
</dbReference>
<gene>
    <name evidence="4" type="ORF">CGZ75_06835</name>
</gene>
<dbReference type="RefSeq" id="WP_089523471.1">
    <property type="nucleotide sequence ID" value="NZ_NMUQ01000001.1"/>
</dbReference>
<keyword evidence="1 2" id="KW-0238">DNA-binding</keyword>
<evidence type="ECO:0000256" key="2">
    <source>
        <dbReference type="PROSITE-ProRule" id="PRU00335"/>
    </source>
</evidence>
<dbReference type="SUPFAM" id="SSF46689">
    <property type="entry name" value="Homeodomain-like"/>
    <property type="match status" value="1"/>
</dbReference>
<keyword evidence="5" id="KW-1185">Reference proteome</keyword>
<dbReference type="GO" id="GO:0003677">
    <property type="term" value="F:DNA binding"/>
    <property type="evidence" value="ECO:0007669"/>
    <property type="project" value="UniProtKB-UniRule"/>
</dbReference>
<dbReference type="Gene3D" id="1.10.357.10">
    <property type="entry name" value="Tetracycline Repressor, domain 2"/>
    <property type="match status" value="1"/>
</dbReference>
<comment type="caution">
    <text evidence="4">The sequence shown here is derived from an EMBL/GenBank/DDBJ whole genome shotgun (WGS) entry which is preliminary data.</text>
</comment>
<dbReference type="Pfam" id="PF14278">
    <property type="entry name" value="TetR_C_8"/>
    <property type="match status" value="1"/>
</dbReference>
<dbReference type="PANTHER" id="PTHR43479:SF7">
    <property type="entry name" value="TETR-FAMILY TRANSCRIPTIONAL REGULATOR"/>
    <property type="match status" value="1"/>
</dbReference>
<name>A0A229P268_9BACL</name>
<evidence type="ECO:0000256" key="1">
    <source>
        <dbReference type="ARBA" id="ARBA00023125"/>
    </source>
</evidence>
<feature type="domain" description="HTH tetR-type" evidence="3">
    <location>
        <begin position="11"/>
        <end position="71"/>
    </location>
</feature>
<dbReference type="AlphaFoldDB" id="A0A229P268"/>
<dbReference type="Proteomes" id="UP000215145">
    <property type="component" value="Unassembled WGS sequence"/>
</dbReference>
<accession>A0A229P268</accession>
<reference evidence="4 5" key="1">
    <citation type="submission" date="2017-07" db="EMBL/GenBank/DDBJ databases">
        <title>Paenibacillus herberti R33 genome sequencing and assembly.</title>
        <authorList>
            <person name="Su W."/>
        </authorList>
    </citation>
    <scope>NUCLEOTIDE SEQUENCE [LARGE SCALE GENOMIC DNA]</scope>
    <source>
        <strain evidence="4 5">R33</strain>
    </source>
</reference>
<evidence type="ECO:0000313" key="5">
    <source>
        <dbReference type="Proteomes" id="UP000215145"/>
    </source>
</evidence>
<protein>
    <submittedName>
        <fullName evidence="4">TetR family transcriptional regulator</fullName>
    </submittedName>
</protein>
<evidence type="ECO:0000313" key="4">
    <source>
        <dbReference type="EMBL" id="OXM16386.1"/>
    </source>
</evidence>
<feature type="DNA-binding region" description="H-T-H motif" evidence="2">
    <location>
        <begin position="34"/>
        <end position="53"/>
    </location>
</feature>
<dbReference type="InterPro" id="IPR001647">
    <property type="entry name" value="HTH_TetR"/>
</dbReference>
<dbReference type="InterPro" id="IPR039532">
    <property type="entry name" value="TetR_C_Firmicutes"/>
</dbReference>
<dbReference type="InterPro" id="IPR050624">
    <property type="entry name" value="HTH-type_Tx_Regulator"/>
</dbReference>